<protein>
    <submittedName>
        <fullName evidence="4">Fic family protein</fullName>
    </submittedName>
</protein>
<dbReference type="InterPro" id="IPR003812">
    <property type="entry name" value="Fido"/>
</dbReference>
<gene>
    <name evidence="4" type="ORF">SAMN05421881_10151</name>
</gene>
<reference evidence="4 5" key="1">
    <citation type="submission" date="2016-10" db="EMBL/GenBank/DDBJ databases">
        <authorList>
            <person name="de Groot N.N."/>
        </authorList>
    </citation>
    <scope>NUCLEOTIDE SEQUENCE [LARGE SCALE GENOMIC DNA]</scope>
    <source>
        <strain evidence="4 5">Nm1</strain>
    </source>
</reference>
<keyword evidence="2" id="KW-0067">ATP-binding</keyword>
<dbReference type="InterPro" id="IPR036597">
    <property type="entry name" value="Fido-like_dom_sf"/>
</dbReference>
<dbReference type="GO" id="GO:0005524">
    <property type="term" value="F:ATP binding"/>
    <property type="evidence" value="ECO:0007669"/>
    <property type="project" value="UniProtKB-KW"/>
</dbReference>
<dbReference type="EMBL" id="FNOY01000015">
    <property type="protein sequence ID" value="SDY01360.1"/>
    <property type="molecule type" value="Genomic_DNA"/>
</dbReference>
<evidence type="ECO:0000256" key="1">
    <source>
        <dbReference type="PIRSR" id="PIRSR640198-1"/>
    </source>
</evidence>
<dbReference type="STRING" id="44576.SAMN05421881_10151"/>
<keyword evidence="2" id="KW-0547">Nucleotide-binding</keyword>
<feature type="binding site" evidence="2">
    <location>
        <begin position="248"/>
        <end position="255"/>
    </location>
    <ligand>
        <name>ATP</name>
        <dbReference type="ChEBI" id="CHEBI:30616"/>
    </ligand>
</feature>
<feature type="active site" evidence="1">
    <location>
        <position position="244"/>
    </location>
</feature>
<dbReference type="Proteomes" id="UP000198640">
    <property type="component" value="Unassembled WGS sequence"/>
</dbReference>
<dbReference type="InterPro" id="IPR040198">
    <property type="entry name" value="Fido_containing"/>
</dbReference>
<dbReference type="SUPFAM" id="SSF140931">
    <property type="entry name" value="Fic-like"/>
    <property type="match status" value="1"/>
</dbReference>
<accession>A0A1H3GE76</accession>
<organism evidence="4 5">
    <name type="scientific">Nitrosomonas halophila</name>
    <dbReference type="NCBI Taxonomy" id="44576"/>
    <lineage>
        <taxon>Bacteria</taxon>
        <taxon>Pseudomonadati</taxon>
        <taxon>Pseudomonadota</taxon>
        <taxon>Betaproteobacteria</taxon>
        <taxon>Nitrosomonadales</taxon>
        <taxon>Nitrosomonadaceae</taxon>
        <taxon>Nitrosomonas</taxon>
    </lineage>
</organism>
<dbReference type="PANTHER" id="PTHR13504">
    <property type="entry name" value="FIDO DOMAIN-CONTAINING PROTEIN DDB_G0283145"/>
    <property type="match status" value="1"/>
</dbReference>
<evidence type="ECO:0000313" key="5">
    <source>
        <dbReference type="Proteomes" id="UP000198640"/>
    </source>
</evidence>
<proteinExistence type="predicted"/>
<dbReference type="AlphaFoldDB" id="A0A1H3GE76"/>
<dbReference type="OrthoDB" id="9813719at2"/>
<dbReference type="Gene3D" id="1.10.3290.10">
    <property type="entry name" value="Fido-like domain"/>
    <property type="match status" value="1"/>
</dbReference>
<feature type="binding site" evidence="2">
    <location>
        <begin position="189"/>
        <end position="199"/>
    </location>
    <ligand>
        <name>ATP</name>
        <dbReference type="ChEBI" id="CHEBI:30616"/>
    </ligand>
</feature>
<sequence length="420" mass="48631">MTIRPDPKENYYHWDKLRHLIPPDGLTCEEWWFAVKTARMVQFKPIPHADAHGKPFRYTQPDVVMRLLHEITRDASGVIQSSTAITNLQTKDAYLLNSLIEEAITSSQLEGASTTRKVAKEMIRQGRKPRDNSERMIINNYHAMQFISDMKEEKLTPKVIFELHRLLTTGTMANPSMAGRLRKTDDIYVGDERDTTILHVPPMAAELEQRLENLCEFANDNQITDFIHPIIKAILLHFMLAYDHPFEDGNGRTARALFYWGMLNQDYWLIEFISISRIIKLAPAQYTRAYLYTETDDNDVTYFVAHQLNVIIRAINDLYEYLDRKSKELRSAESFLKQSPKLRAVLNHRQIALLNRALKNPQSVFSIQGHRSSHNVVYQTARMDLLDLANLDLLVKEKIGKGFLFTVPVNLKNKLEKFGN</sequence>
<dbReference type="PANTHER" id="PTHR13504:SF38">
    <property type="entry name" value="FIDO DOMAIN-CONTAINING PROTEIN"/>
    <property type="match status" value="1"/>
</dbReference>
<evidence type="ECO:0000313" key="4">
    <source>
        <dbReference type="EMBL" id="SDY01360.1"/>
    </source>
</evidence>
<evidence type="ECO:0000256" key="2">
    <source>
        <dbReference type="PIRSR" id="PIRSR640198-2"/>
    </source>
</evidence>
<dbReference type="RefSeq" id="WP_090412987.1">
    <property type="nucleotide sequence ID" value="NZ_FNOY01000015.1"/>
</dbReference>
<evidence type="ECO:0000259" key="3">
    <source>
        <dbReference type="PROSITE" id="PS51459"/>
    </source>
</evidence>
<dbReference type="Pfam" id="PF02661">
    <property type="entry name" value="Fic"/>
    <property type="match status" value="1"/>
</dbReference>
<keyword evidence="5" id="KW-1185">Reference proteome</keyword>
<name>A0A1H3GE76_9PROT</name>
<dbReference type="PROSITE" id="PS51459">
    <property type="entry name" value="FIDO"/>
    <property type="match status" value="1"/>
</dbReference>
<feature type="domain" description="Fido" evidence="3">
    <location>
        <begin position="155"/>
        <end position="306"/>
    </location>
</feature>